<proteinExistence type="predicted"/>
<accession>A0A345BWM0</accession>
<organism evidence="3 4">
    <name type="scientific">Salicibibacter kimchii</name>
    <dbReference type="NCBI Taxonomy" id="2099786"/>
    <lineage>
        <taxon>Bacteria</taxon>
        <taxon>Bacillati</taxon>
        <taxon>Bacillota</taxon>
        <taxon>Bacilli</taxon>
        <taxon>Bacillales</taxon>
        <taxon>Bacillaceae</taxon>
        <taxon>Salicibibacter</taxon>
    </lineage>
</organism>
<dbReference type="OrthoDB" id="163546at2"/>
<dbReference type="RefSeq" id="WP_114371262.1">
    <property type="nucleotide sequence ID" value="NZ_CP031092.1"/>
</dbReference>
<dbReference type="Gene3D" id="2.40.50.100">
    <property type="match status" value="1"/>
</dbReference>
<gene>
    <name evidence="3" type="ORF">DT065_04490</name>
</gene>
<dbReference type="Proteomes" id="UP000252100">
    <property type="component" value="Chromosome"/>
</dbReference>
<name>A0A345BWM0_9BACI</name>
<dbReference type="SUPFAM" id="SSF51230">
    <property type="entry name" value="Single hybrid motif"/>
    <property type="match status" value="1"/>
</dbReference>
<feature type="domain" description="Lipoyl-binding" evidence="2">
    <location>
        <begin position="1"/>
        <end position="70"/>
    </location>
</feature>
<evidence type="ECO:0000313" key="4">
    <source>
        <dbReference type="Proteomes" id="UP000252100"/>
    </source>
</evidence>
<dbReference type="PROSITE" id="PS50968">
    <property type="entry name" value="BIOTINYL_LIPOYL"/>
    <property type="match status" value="1"/>
</dbReference>
<dbReference type="InterPro" id="IPR011053">
    <property type="entry name" value="Single_hybrid_motif"/>
</dbReference>
<dbReference type="KEGG" id="rue:DT065_04490"/>
<evidence type="ECO:0000259" key="2">
    <source>
        <dbReference type="PROSITE" id="PS50968"/>
    </source>
</evidence>
<dbReference type="EMBL" id="CP031092">
    <property type="protein sequence ID" value="AXF55351.1"/>
    <property type="molecule type" value="Genomic_DNA"/>
</dbReference>
<dbReference type="FunFam" id="2.40.50.100:FF:000003">
    <property type="entry name" value="Acetyl-CoA carboxylase biotin carboxyl carrier protein"/>
    <property type="match status" value="1"/>
</dbReference>
<dbReference type="PANTHER" id="PTHR45266">
    <property type="entry name" value="OXALOACETATE DECARBOXYLASE ALPHA CHAIN"/>
    <property type="match status" value="1"/>
</dbReference>
<keyword evidence="4" id="KW-1185">Reference proteome</keyword>
<dbReference type="AlphaFoldDB" id="A0A345BWM0"/>
<dbReference type="InterPro" id="IPR050709">
    <property type="entry name" value="Biotin_Carboxyl_Carrier/Decarb"/>
</dbReference>
<protein>
    <submittedName>
        <fullName evidence="3">Acetyl-CoA carboxylase biotin carboxyl carrier protein subunit</fullName>
    </submittedName>
</protein>
<sequence length="74" mass="8293">MTEIKASMSGTAWKLMVQQGDQVEVGDELIILESMKMEIPIETEVEGRINAIYKNEGDFVNEGETIAEIETCQK</sequence>
<dbReference type="CDD" id="cd06850">
    <property type="entry name" value="biotinyl_domain"/>
    <property type="match status" value="1"/>
</dbReference>
<dbReference type="Pfam" id="PF00364">
    <property type="entry name" value="Biotin_lipoyl"/>
    <property type="match status" value="1"/>
</dbReference>
<reference evidence="3 4" key="1">
    <citation type="journal article" date="2018" name="J. Microbiol.">
        <title>Salicibibacter kimchii gen. nov., sp. nov., a moderately halophilic and alkalitolerant bacterium in the family Bacillaceae, isolated from kimchi.</title>
        <authorList>
            <person name="Jang J.Y."/>
            <person name="Oh Y.J."/>
            <person name="Lim S.K."/>
            <person name="Park H.K."/>
            <person name="Lee C."/>
            <person name="Kim J.Y."/>
            <person name="Lee M.A."/>
            <person name="Choi H.J."/>
        </authorList>
    </citation>
    <scope>NUCLEOTIDE SEQUENCE [LARGE SCALE GENOMIC DNA]</scope>
    <source>
        <strain evidence="3 4">NKC1-1</strain>
    </source>
</reference>
<evidence type="ECO:0000256" key="1">
    <source>
        <dbReference type="ARBA" id="ARBA00023267"/>
    </source>
</evidence>
<dbReference type="NCBIfam" id="NF006079">
    <property type="entry name" value="PRK08225.1"/>
    <property type="match status" value="1"/>
</dbReference>
<dbReference type="NCBIfam" id="NF004547">
    <property type="entry name" value="PRK05889.1"/>
    <property type="match status" value="1"/>
</dbReference>
<keyword evidence="1" id="KW-0092">Biotin</keyword>
<dbReference type="InterPro" id="IPR000089">
    <property type="entry name" value="Biotin_lipoyl"/>
</dbReference>
<evidence type="ECO:0000313" key="3">
    <source>
        <dbReference type="EMBL" id="AXF55351.1"/>
    </source>
</evidence>
<dbReference type="PANTHER" id="PTHR45266:SF3">
    <property type="entry name" value="OXALOACETATE DECARBOXYLASE ALPHA CHAIN"/>
    <property type="match status" value="1"/>
</dbReference>